<gene>
    <name evidence="2" type="ORF">C6P64_06530</name>
</gene>
<dbReference type="AlphaFoldDB" id="A0A2S9K681"/>
<reference evidence="2 3" key="1">
    <citation type="submission" date="2018-03" db="EMBL/GenBank/DDBJ databases">
        <title>Comparative genomics illustrates the genes involved in a hyperalkaliphilic mechanisms of Serpentinomonas isolated from highly-alkaline calcium-rich serpentinized springs.</title>
        <authorList>
            <person name="Suzuki S."/>
            <person name="Ishii S."/>
            <person name="Walworth N."/>
            <person name="Bird L."/>
            <person name="Kuenen J.G."/>
            <person name="Nealson K.H."/>
        </authorList>
    </citation>
    <scope>NUCLEOTIDE SEQUENCE [LARGE SCALE GENOMIC DNA]</scope>
    <source>
        <strain evidence="2 3">P1</strain>
    </source>
</reference>
<evidence type="ECO:0000313" key="2">
    <source>
        <dbReference type="EMBL" id="PRD65938.1"/>
    </source>
</evidence>
<evidence type="ECO:0000256" key="1">
    <source>
        <dbReference type="SAM" id="MobiDB-lite"/>
    </source>
</evidence>
<dbReference type="EMBL" id="PVLQ01000022">
    <property type="protein sequence ID" value="PRD65938.1"/>
    <property type="molecule type" value="Genomic_DNA"/>
</dbReference>
<sequence length="63" mass="6981">MAVQALTLASGDGLTGLTDSSRRDQVRQLDDDRAWTSGQLALPLPRCRMEEPLAWLQCRLIIA</sequence>
<keyword evidence="3" id="KW-1185">Reference proteome</keyword>
<feature type="region of interest" description="Disordered" evidence="1">
    <location>
        <begin position="1"/>
        <end position="25"/>
    </location>
</feature>
<accession>A0A2S9K681</accession>
<dbReference type="Proteomes" id="UP000238589">
    <property type="component" value="Unassembled WGS sequence"/>
</dbReference>
<protein>
    <submittedName>
        <fullName evidence="2">Uncharacterized protein</fullName>
    </submittedName>
</protein>
<proteinExistence type="predicted"/>
<name>A0A2S9K681_9BURK</name>
<evidence type="ECO:0000313" key="3">
    <source>
        <dbReference type="Proteomes" id="UP000238589"/>
    </source>
</evidence>
<comment type="caution">
    <text evidence="2">The sequence shown here is derived from an EMBL/GenBank/DDBJ whole genome shotgun (WGS) entry which is preliminary data.</text>
</comment>
<organism evidence="2 3">
    <name type="scientific">Malikia granosa</name>
    <dbReference type="NCBI Taxonomy" id="263067"/>
    <lineage>
        <taxon>Bacteria</taxon>
        <taxon>Pseudomonadati</taxon>
        <taxon>Pseudomonadota</taxon>
        <taxon>Betaproteobacteria</taxon>
        <taxon>Burkholderiales</taxon>
        <taxon>Comamonadaceae</taxon>
        <taxon>Malikia</taxon>
    </lineage>
</organism>